<proteinExistence type="inferred from homology"/>
<accession>A0A3N0V351</accession>
<evidence type="ECO:0000256" key="5">
    <source>
        <dbReference type="ARBA" id="ARBA00023136"/>
    </source>
</evidence>
<keyword evidence="4" id="KW-0997">Cell inner membrane</keyword>
<feature type="domain" description="Multidrug resistance protein MdtA-like beta-barrel" evidence="10">
    <location>
        <begin position="249"/>
        <end position="330"/>
    </location>
</feature>
<dbReference type="NCBIfam" id="TIGR01730">
    <property type="entry name" value="RND_mfp"/>
    <property type="match status" value="1"/>
</dbReference>
<dbReference type="Gene3D" id="2.40.30.170">
    <property type="match status" value="1"/>
</dbReference>
<dbReference type="Pfam" id="PF25876">
    <property type="entry name" value="HH_MFP_RND"/>
    <property type="match status" value="1"/>
</dbReference>
<dbReference type="PANTHER" id="PTHR30469:SF12">
    <property type="entry name" value="MULTIDRUG RESISTANCE PROTEIN MDTA"/>
    <property type="match status" value="1"/>
</dbReference>
<feature type="domain" description="YknX-like C-terminal permuted SH3-like" evidence="11">
    <location>
        <begin position="337"/>
        <end position="405"/>
    </location>
</feature>
<feature type="region of interest" description="Disordered" evidence="6">
    <location>
        <begin position="409"/>
        <end position="446"/>
    </location>
</feature>
<dbReference type="InterPro" id="IPR058624">
    <property type="entry name" value="MdtA-like_HH"/>
</dbReference>
<dbReference type="Pfam" id="PF25944">
    <property type="entry name" value="Beta-barrel_RND"/>
    <property type="match status" value="1"/>
</dbReference>
<comment type="caution">
    <text evidence="12">The sequence shown here is derived from an EMBL/GenBank/DDBJ whole genome shotgun (WGS) entry which is preliminary data.</text>
</comment>
<dbReference type="GO" id="GO:0015562">
    <property type="term" value="F:efflux transmembrane transporter activity"/>
    <property type="evidence" value="ECO:0007669"/>
    <property type="project" value="TreeGrafter"/>
</dbReference>
<evidence type="ECO:0000259" key="10">
    <source>
        <dbReference type="Pfam" id="PF25944"/>
    </source>
</evidence>
<feature type="compositionally biased region" description="Basic and acidic residues" evidence="6">
    <location>
        <begin position="414"/>
        <end position="425"/>
    </location>
</feature>
<dbReference type="PANTHER" id="PTHR30469">
    <property type="entry name" value="MULTIDRUG RESISTANCE PROTEIN MDTA"/>
    <property type="match status" value="1"/>
</dbReference>
<name>A0A3N0V351_9PROT</name>
<evidence type="ECO:0000256" key="2">
    <source>
        <dbReference type="ARBA" id="ARBA00009477"/>
    </source>
</evidence>
<feature type="region of interest" description="Disordered" evidence="6">
    <location>
        <begin position="44"/>
        <end position="75"/>
    </location>
</feature>
<feature type="transmembrane region" description="Helical" evidence="7">
    <location>
        <begin position="12"/>
        <end position="34"/>
    </location>
</feature>
<evidence type="ECO:0000256" key="7">
    <source>
        <dbReference type="SAM" id="Phobius"/>
    </source>
</evidence>
<dbReference type="EMBL" id="RJVP01000002">
    <property type="protein sequence ID" value="ROH86898.1"/>
    <property type="molecule type" value="Genomic_DNA"/>
</dbReference>
<evidence type="ECO:0000256" key="1">
    <source>
        <dbReference type="ARBA" id="ARBA00004236"/>
    </source>
</evidence>
<dbReference type="Pfam" id="PF25989">
    <property type="entry name" value="YknX_C"/>
    <property type="match status" value="1"/>
</dbReference>
<organism evidence="12 13">
    <name type="scientific">Pseudomethylobacillus aquaticus</name>
    <dbReference type="NCBI Taxonomy" id="2676064"/>
    <lineage>
        <taxon>Bacteria</taxon>
        <taxon>Pseudomonadati</taxon>
        <taxon>Pseudomonadota</taxon>
        <taxon>Betaproteobacteria</taxon>
        <taxon>Nitrosomonadales</taxon>
        <taxon>Methylophilaceae</taxon>
        <taxon>Pseudomethylobacillus</taxon>
    </lineage>
</organism>
<feature type="domain" description="Multidrug resistance protein MdtA-like alpha-helical hairpin" evidence="8">
    <location>
        <begin position="142"/>
        <end position="212"/>
    </location>
</feature>
<dbReference type="InterPro" id="IPR058625">
    <property type="entry name" value="MdtA-like_BSH"/>
</dbReference>
<reference evidence="12 13" key="1">
    <citation type="submission" date="2018-10" db="EMBL/GenBank/DDBJ databases">
        <authorList>
            <person name="Chen W.-M."/>
        </authorList>
    </citation>
    <scope>NUCLEOTIDE SEQUENCE [LARGE SCALE GENOMIC DNA]</scope>
    <source>
        <strain evidence="12 13">H-5</strain>
    </source>
</reference>
<feature type="compositionally biased region" description="Low complexity" evidence="6">
    <location>
        <begin position="44"/>
        <end position="54"/>
    </location>
</feature>
<protein>
    <submittedName>
        <fullName evidence="12">MdtA/MuxA family multidrug efflux RND transporter periplasmic adaptor subunit</fullName>
    </submittedName>
</protein>
<dbReference type="Proteomes" id="UP000275137">
    <property type="component" value="Unassembled WGS sequence"/>
</dbReference>
<dbReference type="Pfam" id="PF25917">
    <property type="entry name" value="BSH_RND"/>
    <property type="match status" value="1"/>
</dbReference>
<keyword evidence="7" id="KW-1133">Transmembrane helix</keyword>
<evidence type="ECO:0000259" key="11">
    <source>
        <dbReference type="Pfam" id="PF25989"/>
    </source>
</evidence>
<keyword evidence="7" id="KW-0812">Transmembrane</keyword>
<evidence type="ECO:0000313" key="12">
    <source>
        <dbReference type="EMBL" id="ROH86898.1"/>
    </source>
</evidence>
<dbReference type="SUPFAM" id="SSF111369">
    <property type="entry name" value="HlyD-like secretion proteins"/>
    <property type="match status" value="1"/>
</dbReference>
<dbReference type="Gene3D" id="2.40.50.100">
    <property type="match status" value="1"/>
</dbReference>
<evidence type="ECO:0000259" key="8">
    <source>
        <dbReference type="Pfam" id="PF25876"/>
    </source>
</evidence>
<dbReference type="GO" id="GO:1990281">
    <property type="term" value="C:efflux pump complex"/>
    <property type="evidence" value="ECO:0007669"/>
    <property type="project" value="TreeGrafter"/>
</dbReference>
<comment type="similarity">
    <text evidence="2">Belongs to the membrane fusion protein (MFP) (TC 8.A.1) family.</text>
</comment>
<dbReference type="Gene3D" id="2.40.420.20">
    <property type="match status" value="1"/>
</dbReference>
<dbReference type="InterPro" id="IPR006143">
    <property type="entry name" value="RND_pump_MFP"/>
</dbReference>
<dbReference type="RefSeq" id="WP_123236706.1">
    <property type="nucleotide sequence ID" value="NZ_RJVP01000002.1"/>
</dbReference>
<evidence type="ECO:0000259" key="9">
    <source>
        <dbReference type="Pfam" id="PF25917"/>
    </source>
</evidence>
<sequence length="446" mass="47699">MTASPAPRSSSFIRSVLPWLFVLALLAVAAWWFWPVASDDQAADQAAQQTATDKPGPPGKPGKFGKKGGRGGDQMSTVGVAEVKQQDIPQYLNAIGTVTPISNVIVKPRVDGQLIRVLFKEGQYVNKGDLLAEIDARPYQVQLTQAEGQMARDRALLKNAELDLQRYQTLLAQDSLAKQQLDTQESLVRQYQGAIQTDQGVIDNAKLQLSFTRITAPVSGRIGLRLVDAGNMVSSADATGLLTIAQIKPINVVFSLPQDDLPAVLGPLRKGERLPVSAYARDQKTLLAEGVLSSLDNQVDTTTGTVKLKGEFSNADEALFPSQFVNVRLLTSTLKQVLTVPNNAILRGAQGDYVYVVKADRTVTVKPVQVLTVEGDITAVRGELQPGQQVVTDGADKLREGAEVALAKPVVLSDKADKPSGRRADPSSAKPASAKPASAKPARTAP</sequence>
<comment type="subcellular location">
    <subcellularLocation>
        <location evidence="1">Cell membrane</location>
    </subcellularLocation>
</comment>
<keyword evidence="3" id="KW-1003">Cell membrane</keyword>
<dbReference type="NCBIfam" id="NF008589">
    <property type="entry name" value="PRK11556.1"/>
    <property type="match status" value="1"/>
</dbReference>
<dbReference type="AlphaFoldDB" id="A0A3N0V351"/>
<keyword evidence="13" id="KW-1185">Reference proteome</keyword>
<evidence type="ECO:0000313" key="13">
    <source>
        <dbReference type="Proteomes" id="UP000275137"/>
    </source>
</evidence>
<dbReference type="InterPro" id="IPR058626">
    <property type="entry name" value="MdtA-like_b-barrel"/>
</dbReference>
<dbReference type="InterPro" id="IPR058637">
    <property type="entry name" value="YknX-like_C"/>
</dbReference>
<evidence type="ECO:0000256" key="3">
    <source>
        <dbReference type="ARBA" id="ARBA00022475"/>
    </source>
</evidence>
<evidence type="ECO:0000256" key="4">
    <source>
        <dbReference type="ARBA" id="ARBA00022519"/>
    </source>
</evidence>
<keyword evidence="5 7" id="KW-0472">Membrane</keyword>
<evidence type="ECO:0000256" key="6">
    <source>
        <dbReference type="SAM" id="MobiDB-lite"/>
    </source>
</evidence>
<dbReference type="Gene3D" id="1.10.287.470">
    <property type="entry name" value="Helix hairpin bin"/>
    <property type="match status" value="1"/>
</dbReference>
<feature type="domain" description="Multidrug resistance protein MdtA-like barrel-sandwich hybrid" evidence="9">
    <location>
        <begin position="104"/>
        <end position="244"/>
    </location>
</feature>
<feature type="compositionally biased region" description="Low complexity" evidence="6">
    <location>
        <begin position="426"/>
        <end position="446"/>
    </location>
</feature>
<gene>
    <name evidence="12" type="primary">mdtA</name>
    <name evidence="12" type="ORF">ED236_04120</name>
</gene>